<name>A0A1W0XCV9_HYPEX</name>
<protein>
    <submittedName>
        <fullName evidence="2">Uncharacterized protein</fullName>
    </submittedName>
</protein>
<organism evidence="2 3">
    <name type="scientific">Hypsibius exemplaris</name>
    <name type="common">Freshwater tardigrade</name>
    <dbReference type="NCBI Taxonomy" id="2072580"/>
    <lineage>
        <taxon>Eukaryota</taxon>
        <taxon>Metazoa</taxon>
        <taxon>Ecdysozoa</taxon>
        <taxon>Tardigrada</taxon>
        <taxon>Eutardigrada</taxon>
        <taxon>Parachela</taxon>
        <taxon>Hypsibioidea</taxon>
        <taxon>Hypsibiidae</taxon>
        <taxon>Hypsibius</taxon>
    </lineage>
</organism>
<sequence length="202" mass="22093">MEFQNQDGDGGTFANLFSKAQMERKRKLSSPETFRPSKVLITEARLSQELDNLSLDLTTANDTPLLSSPVETASGATNVEPETWRTFLDDMDVDIEPSGRRVCPQLEMSESLKAALRQIDQEEATILPAAIANEIMPMIQPQAYCMALVPYNPPPVYLAFSRQNVDRCANKPSSSVISSSTAALPSPALPLSVDVPMEESDS</sequence>
<gene>
    <name evidence="2" type="ORF">BV898_01001</name>
</gene>
<dbReference type="EMBL" id="MTYJ01000003">
    <property type="protein sequence ID" value="OQV25319.1"/>
    <property type="molecule type" value="Genomic_DNA"/>
</dbReference>
<dbReference type="OrthoDB" id="10582652at2759"/>
<feature type="region of interest" description="Disordered" evidence="1">
    <location>
        <begin position="171"/>
        <end position="202"/>
    </location>
</feature>
<reference evidence="3" key="1">
    <citation type="submission" date="2017-01" db="EMBL/GenBank/DDBJ databases">
        <title>Comparative genomics of anhydrobiosis in the tardigrade Hypsibius dujardini.</title>
        <authorList>
            <person name="Yoshida Y."/>
            <person name="Koutsovoulos G."/>
            <person name="Laetsch D."/>
            <person name="Stevens L."/>
            <person name="Kumar S."/>
            <person name="Horikawa D."/>
            <person name="Ishino K."/>
            <person name="Komine S."/>
            <person name="Tomita M."/>
            <person name="Blaxter M."/>
            <person name="Arakawa K."/>
        </authorList>
    </citation>
    <scope>NUCLEOTIDE SEQUENCE [LARGE SCALE GENOMIC DNA]</scope>
    <source>
        <strain evidence="3">Z151</strain>
    </source>
</reference>
<accession>A0A1W0XCV9</accession>
<evidence type="ECO:0000256" key="1">
    <source>
        <dbReference type="SAM" id="MobiDB-lite"/>
    </source>
</evidence>
<keyword evidence="3" id="KW-1185">Reference proteome</keyword>
<evidence type="ECO:0000313" key="3">
    <source>
        <dbReference type="Proteomes" id="UP000192578"/>
    </source>
</evidence>
<comment type="caution">
    <text evidence="2">The sequence shown here is derived from an EMBL/GenBank/DDBJ whole genome shotgun (WGS) entry which is preliminary data.</text>
</comment>
<proteinExistence type="predicted"/>
<evidence type="ECO:0000313" key="2">
    <source>
        <dbReference type="EMBL" id="OQV25319.1"/>
    </source>
</evidence>
<feature type="compositionally biased region" description="Low complexity" evidence="1">
    <location>
        <begin position="173"/>
        <end position="192"/>
    </location>
</feature>
<dbReference type="Proteomes" id="UP000192578">
    <property type="component" value="Unassembled WGS sequence"/>
</dbReference>
<dbReference type="AlphaFoldDB" id="A0A1W0XCV9"/>